<sequence length="443" mass="47811">MPDPRHGRVLVLRDTHGIASGHACIPPALVPVVARFTGEHAYEHIARDASAEAGVQIPVELVRKLADELDEALFLDSPTYHRARANIERDFATAPVRKAAHAGGAYLGEAADLRKYLDEKCLGRATLDDLDGHGRSIVGLVAPHIDPWRGALGYGQAYSALASRLPPEADTFIVFGTSHAPMREPFALCRKTFDTPLGAVSADFEAIDQLAGAARFDPYADQFNHKREHSLEFQVVFLKHLLGEKPIRIVPILAGLGEHQANGGDPSEDTHVEAFLDGVRNLVESRPGRVVLIAGADLAHVGPRFGDAQAMNERERAHLEKTDRESLARAIERDPSAFWEDVARDLDTRRVCGLAPIYALLKSLPAKTASLKAKVRSANGHAKTRTNGKHAGRIGNGNGNGLANGNGHGRGNGAAYAQLLHYEQTVDKEDGSIVSHAGVAFFE</sequence>
<protein>
    <submittedName>
        <fullName evidence="3">AmmeMemoRadiSam system protein B</fullName>
    </submittedName>
</protein>
<dbReference type="Gene3D" id="3.40.830.10">
    <property type="entry name" value="LigB-like"/>
    <property type="match status" value="1"/>
</dbReference>
<organism evidence="3 4">
    <name type="scientific">Pendulispora rubella</name>
    <dbReference type="NCBI Taxonomy" id="2741070"/>
    <lineage>
        <taxon>Bacteria</taxon>
        <taxon>Pseudomonadati</taxon>
        <taxon>Myxococcota</taxon>
        <taxon>Myxococcia</taxon>
        <taxon>Myxococcales</taxon>
        <taxon>Sorangiineae</taxon>
        <taxon>Pendulisporaceae</taxon>
        <taxon>Pendulispora</taxon>
    </lineage>
</organism>
<dbReference type="NCBIfam" id="TIGR04336">
    <property type="entry name" value="AmmeMemoSam_B"/>
    <property type="match status" value="1"/>
</dbReference>
<evidence type="ECO:0000256" key="2">
    <source>
        <dbReference type="SAM" id="MobiDB-lite"/>
    </source>
</evidence>
<feature type="compositionally biased region" description="Gly residues" evidence="2">
    <location>
        <begin position="394"/>
        <end position="406"/>
    </location>
</feature>
<dbReference type="Pfam" id="PF01875">
    <property type="entry name" value="Memo"/>
    <property type="match status" value="1"/>
</dbReference>
<accession>A0ABZ2LBT5</accession>
<dbReference type="PANTHER" id="PTHR11060">
    <property type="entry name" value="PROTEIN MEMO1"/>
    <property type="match status" value="1"/>
</dbReference>
<reference evidence="3" key="1">
    <citation type="submission" date="2021-12" db="EMBL/GenBank/DDBJ databases">
        <title>Discovery of the Pendulisporaceae a myxobacterial family with distinct sporulation behavior and unique specialized metabolism.</title>
        <authorList>
            <person name="Garcia R."/>
            <person name="Popoff A."/>
            <person name="Bader C.D."/>
            <person name="Loehr J."/>
            <person name="Walesch S."/>
            <person name="Walt C."/>
            <person name="Boldt J."/>
            <person name="Bunk B."/>
            <person name="Haeckl F.J.F.P.J."/>
            <person name="Gunesch A.P."/>
            <person name="Birkelbach J."/>
            <person name="Nuebel U."/>
            <person name="Pietschmann T."/>
            <person name="Bach T."/>
            <person name="Mueller R."/>
        </authorList>
    </citation>
    <scope>NUCLEOTIDE SEQUENCE</scope>
    <source>
        <strain evidence="3">MSr11367</strain>
    </source>
</reference>
<comment type="similarity">
    <text evidence="1">Belongs to the MEMO1 family.</text>
</comment>
<gene>
    <name evidence="3" type="primary">amrB</name>
    <name evidence="3" type="ORF">LVJ94_14065</name>
</gene>
<evidence type="ECO:0000313" key="4">
    <source>
        <dbReference type="Proteomes" id="UP001374803"/>
    </source>
</evidence>
<feature type="compositionally biased region" description="Basic residues" evidence="2">
    <location>
        <begin position="382"/>
        <end position="392"/>
    </location>
</feature>
<dbReference type="CDD" id="cd07361">
    <property type="entry name" value="MEMO_like"/>
    <property type="match status" value="1"/>
</dbReference>
<proteinExistence type="inferred from homology"/>
<evidence type="ECO:0000256" key="1">
    <source>
        <dbReference type="ARBA" id="ARBA00006315"/>
    </source>
</evidence>
<dbReference type="PANTHER" id="PTHR11060:SF0">
    <property type="entry name" value="PROTEIN MEMO1"/>
    <property type="match status" value="1"/>
</dbReference>
<keyword evidence="4" id="KW-1185">Reference proteome</keyword>
<evidence type="ECO:0000313" key="3">
    <source>
        <dbReference type="EMBL" id="WXB08358.1"/>
    </source>
</evidence>
<dbReference type="InterPro" id="IPR002737">
    <property type="entry name" value="MEMO1_fam"/>
</dbReference>
<name>A0ABZ2LBT5_9BACT</name>
<dbReference type="Proteomes" id="UP001374803">
    <property type="component" value="Chromosome"/>
</dbReference>
<feature type="region of interest" description="Disordered" evidence="2">
    <location>
        <begin position="376"/>
        <end position="406"/>
    </location>
</feature>
<dbReference type="EMBL" id="CP089983">
    <property type="protein sequence ID" value="WXB08358.1"/>
    <property type="molecule type" value="Genomic_DNA"/>
</dbReference>
<dbReference type="RefSeq" id="WP_394838032.1">
    <property type="nucleotide sequence ID" value="NZ_CP089929.1"/>
</dbReference>